<dbReference type="PANTHER" id="PTHR22773">
    <property type="entry name" value="NADH DEHYDROGENASE"/>
    <property type="match status" value="1"/>
</dbReference>
<comment type="subcellular location">
    <subcellularLocation>
        <location evidence="1">Membrane</location>
        <topology evidence="1">Multi-pass membrane protein</topology>
    </subcellularLocation>
</comment>
<feature type="transmembrane region" description="Helical" evidence="5">
    <location>
        <begin position="101"/>
        <end position="118"/>
    </location>
</feature>
<feature type="transmembrane region" description="Helical" evidence="5">
    <location>
        <begin position="236"/>
        <end position="255"/>
    </location>
</feature>
<evidence type="ECO:0000256" key="5">
    <source>
        <dbReference type="SAM" id="Phobius"/>
    </source>
</evidence>
<name>A0A382M2Y1_9ZZZZ</name>
<dbReference type="EMBL" id="UINC01090835">
    <property type="protein sequence ID" value="SVC43120.1"/>
    <property type="molecule type" value="Genomic_DNA"/>
</dbReference>
<proteinExistence type="predicted"/>
<keyword evidence="2 5" id="KW-0812">Transmembrane</keyword>
<protein>
    <recommendedName>
        <fullName evidence="6">NADH:quinone oxidoreductase/Mrp antiporter transmembrane domain-containing protein</fullName>
    </recommendedName>
</protein>
<keyword evidence="3 5" id="KW-1133">Transmembrane helix</keyword>
<evidence type="ECO:0000256" key="1">
    <source>
        <dbReference type="ARBA" id="ARBA00004141"/>
    </source>
</evidence>
<evidence type="ECO:0000259" key="6">
    <source>
        <dbReference type="Pfam" id="PF00361"/>
    </source>
</evidence>
<evidence type="ECO:0000256" key="2">
    <source>
        <dbReference type="ARBA" id="ARBA00022692"/>
    </source>
</evidence>
<evidence type="ECO:0000313" key="7">
    <source>
        <dbReference type="EMBL" id="SVC43120.1"/>
    </source>
</evidence>
<evidence type="ECO:0000256" key="3">
    <source>
        <dbReference type="ARBA" id="ARBA00022989"/>
    </source>
</evidence>
<dbReference type="GO" id="GO:0016020">
    <property type="term" value="C:membrane"/>
    <property type="evidence" value="ECO:0007669"/>
    <property type="project" value="UniProtKB-SubCell"/>
</dbReference>
<dbReference type="AlphaFoldDB" id="A0A382M2Y1"/>
<dbReference type="Pfam" id="PF00361">
    <property type="entry name" value="Proton_antipo_M"/>
    <property type="match status" value="1"/>
</dbReference>
<feature type="non-terminal residue" evidence="7">
    <location>
        <position position="303"/>
    </location>
</feature>
<feature type="transmembrane region" description="Helical" evidence="5">
    <location>
        <begin position="6"/>
        <end position="26"/>
    </location>
</feature>
<feature type="transmembrane region" description="Helical" evidence="5">
    <location>
        <begin position="155"/>
        <end position="177"/>
    </location>
</feature>
<feature type="transmembrane region" description="Helical" evidence="5">
    <location>
        <begin position="33"/>
        <end position="52"/>
    </location>
</feature>
<keyword evidence="4 5" id="KW-0472">Membrane</keyword>
<reference evidence="7" key="1">
    <citation type="submission" date="2018-05" db="EMBL/GenBank/DDBJ databases">
        <authorList>
            <person name="Lanie J.A."/>
            <person name="Ng W.-L."/>
            <person name="Kazmierczak K.M."/>
            <person name="Andrzejewski T.M."/>
            <person name="Davidsen T.M."/>
            <person name="Wayne K.J."/>
            <person name="Tettelin H."/>
            <person name="Glass J.I."/>
            <person name="Rusch D."/>
            <person name="Podicherti R."/>
            <person name="Tsui H.-C.T."/>
            <person name="Winkler M.E."/>
        </authorList>
    </citation>
    <scope>NUCLEOTIDE SEQUENCE</scope>
</reference>
<sequence length="303" mass="32484">MDLLALMPIIILTSVILILMMVIAFARNLALTCLTSCLGLALTLASILWVASNMEPRSVTPLITVDAYALLFSALIVAGSFFIILISYSYHATRGDKQDEFMLLLLLSALGGMVLAHAVHFASFILGLELVGISLYAMISYPGRGLLPLEAALKYLILSGVSSAIILFGIALLFAVTGSLSFAGMASTSPEGAYSPLFILFGMAMVLAGIAFKLSLVPFHMWTPDVYEGAPAPTTAFLATVSKGGIFAVLFRFFLSFDGFQYETILTGLFWVSTLSILLGNLLAVMQNRIKRVLAYSSIAHLG</sequence>
<accession>A0A382M2Y1</accession>
<feature type="domain" description="NADH:quinone oxidoreductase/Mrp antiporter transmembrane" evidence="6">
    <location>
        <begin position="120"/>
        <end position="303"/>
    </location>
</feature>
<organism evidence="7">
    <name type="scientific">marine metagenome</name>
    <dbReference type="NCBI Taxonomy" id="408172"/>
    <lineage>
        <taxon>unclassified sequences</taxon>
        <taxon>metagenomes</taxon>
        <taxon>ecological metagenomes</taxon>
    </lineage>
</organism>
<feature type="transmembrane region" description="Helical" evidence="5">
    <location>
        <begin position="124"/>
        <end position="143"/>
    </location>
</feature>
<feature type="transmembrane region" description="Helical" evidence="5">
    <location>
        <begin position="267"/>
        <end position="286"/>
    </location>
</feature>
<feature type="transmembrane region" description="Helical" evidence="5">
    <location>
        <begin position="67"/>
        <end position="89"/>
    </location>
</feature>
<dbReference type="InterPro" id="IPR001750">
    <property type="entry name" value="ND/Mrp_TM"/>
</dbReference>
<feature type="transmembrane region" description="Helical" evidence="5">
    <location>
        <begin position="197"/>
        <end position="216"/>
    </location>
</feature>
<gene>
    <name evidence="7" type="ORF">METZ01_LOCUS295974</name>
</gene>
<evidence type="ECO:0000256" key="4">
    <source>
        <dbReference type="ARBA" id="ARBA00023136"/>
    </source>
</evidence>